<keyword evidence="3" id="KW-0378">Hydrolase</keyword>
<evidence type="ECO:0000259" key="2">
    <source>
        <dbReference type="Pfam" id="PF02517"/>
    </source>
</evidence>
<keyword evidence="3" id="KW-0482">Metalloprotease</keyword>
<name>A0ABX7PAZ5_9BACT</name>
<feature type="transmembrane region" description="Helical" evidence="1">
    <location>
        <begin position="43"/>
        <end position="59"/>
    </location>
</feature>
<dbReference type="GO" id="GO:0008237">
    <property type="term" value="F:metallopeptidase activity"/>
    <property type="evidence" value="ECO:0007669"/>
    <property type="project" value="UniProtKB-KW"/>
</dbReference>
<dbReference type="NCBIfam" id="NF040593">
    <property type="entry name" value="CAAX_MXAN_2755"/>
    <property type="match status" value="1"/>
</dbReference>
<dbReference type="RefSeq" id="WP_206729218.1">
    <property type="nucleotide sequence ID" value="NZ_CP071090.1"/>
</dbReference>
<dbReference type="Pfam" id="PF02517">
    <property type="entry name" value="Rce1-like"/>
    <property type="match status" value="1"/>
</dbReference>
<evidence type="ECO:0000313" key="3">
    <source>
        <dbReference type="EMBL" id="QSQ27699.1"/>
    </source>
</evidence>
<organism evidence="3 4">
    <name type="scientific">Pyxidicoccus parkwayensis</name>
    <dbReference type="NCBI Taxonomy" id="2813578"/>
    <lineage>
        <taxon>Bacteria</taxon>
        <taxon>Pseudomonadati</taxon>
        <taxon>Myxococcota</taxon>
        <taxon>Myxococcia</taxon>
        <taxon>Myxococcales</taxon>
        <taxon>Cystobacterineae</taxon>
        <taxon>Myxococcaceae</taxon>
        <taxon>Pyxidicoccus</taxon>
    </lineage>
</organism>
<proteinExistence type="predicted"/>
<sequence>MSQAMATPWRPSAVQEVMGLWALGFLGIIIAFLLFGGTSVPKLVATVGFLYLPLIPMRWRDEDYRDYGLSLRAWREDVRLFLVLAAIVGPLFFVAFAGFAEVLPHLPRSLARFLTPMVGEPHFQLRLPPRFGEWVVDQLFVVALPEEFFYRGYVQARLRDAWPQGRVVLGGRLGRAFWVTAVLFALGHLAIFQAWRLSVFFPALLFGWMRERTGTVIGSSLFHAACNLYVRVLEVSFFGGP</sequence>
<keyword evidence="1" id="KW-1133">Transmembrane helix</keyword>
<feature type="transmembrane region" description="Helical" evidence="1">
    <location>
        <begin position="176"/>
        <end position="195"/>
    </location>
</feature>
<dbReference type="EMBL" id="CP071090">
    <property type="protein sequence ID" value="QSQ27699.1"/>
    <property type="molecule type" value="Genomic_DNA"/>
</dbReference>
<dbReference type="InterPro" id="IPR003675">
    <property type="entry name" value="Rce1/LyrA-like_dom"/>
</dbReference>
<keyword evidence="3" id="KW-0645">Protease</keyword>
<accession>A0ABX7PAZ5</accession>
<feature type="domain" description="CAAX prenyl protease 2/Lysostaphin resistance protein A-like" evidence="2">
    <location>
        <begin position="138"/>
        <end position="228"/>
    </location>
</feature>
<feature type="transmembrane region" description="Helical" evidence="1">
    <location>
        <begin position="20"/>
        <end position="37"/>
    </location>
</feature>
<keyword evidence="4" id="KW-1185">Reference proteome</keyword>
<evidence type="ECO:0000313" key="4">
    <source>
        <dbReference type="Proteomes" id="UP000662747"/>
    </source>
</evidence>
<dbReference type="InterPro" id="IPR057384">
    <property type="entry name" value="CAAX_MXAN_2755"/>
</dbReference>
<gene>
    <name evidence="3" type="ORF">JY651_23550</name>
</gene>
<keyword evidence="1" id="KW-0472">Membrane</keyword>
<feature type="transmembrane region" description="Helical" evidence="1">
    <location>
        <begin position="80"/>
        <end position="100"/>
    </location>
</feature>
<protein>
    <submittedName>
        <fullName evidence="3">CPBP family intramembrane metalloprotease</fullName>
    </submittedName>
</protein>
<keyword evidence="1" id="KW-0812">Transmembrane</keyword>
<dbReference type="NCBIfam" id="NF040914">
    <property type="entry name" value="Mrt_core"/>
    <property type="match status" value="1"/>
</dbReference>
<dbReference type="Proteomes" id="UP000662747">
    <property type="component" value="Chromosome"/>
</dbReference>
<evidence type="ECO:0000256" key="1">
    <source>
        <dbReference type="SAM" id="Phobius"/>
    </source>
</evidence>
<reference evidence="3 4" key="1">
    <citation type="submission" date="2021-02" db="EMBL/GenBank/DDBJ databases">
        <title>De Novo genome assembly of isolated myxobacteria.</title>
        <authorList>
            <person name="Stevens D.C."/>
        </authorList>
    </citation>
    <scope>NUCLEOTIDE SEQUENCE [LARGE SCALE GENOMIC DNA]</scope>
    <source>
        <strain evidence="4">SCPEA02</strain>
    </source>
</reference>